<evidence type="ECO:0000256" key="6">
    <source>
        <dbReference type="ARBA" id="ARBA00022023"/>
    </source>
</evidence>
<dbReference type="Gene3D" id="1.10.340.30">
    <property type="entry name" value="Hypothetical protein, domain 2"/>
    <property type="match status" value="1"/>
</dbReference>
<evidence type="ECO:0000313" key="16">
    <source>
        <dbReference type="EMBL" id="QDT99653.1"/>
    </source>
</evidence>
<evidence type="ECO:0000256" key="8">
    <source>
        <dbReference type="ARBA" id="ARBA00022723"/>
    </source>
</evidence>
<keyword evidence="9" id="KW-0227">DNA damage</keyword>
<evidence type="ECO:0000256" key="1">
    <source>
        <dbReference type="ARBA" id="ARBA00000843"/>
    </source>
</evidence>
<reference evidence="16 17" key="1">
    <citation type="submission" date="2019-03" db="EMBL/GenBank/DDBJ databases">
        <title>Deep-cultivation of Planctomycetes and their phenomic and genomic characterization uncovers novel biology.</title>
        <authorList>
            <person name="Wiegand S."/>
            <person name="Jogler M."/>
            <person name="Boedeker C."/>
            <person name="Pinto D."/>
            <person name="Vollmers J."/>
            <person name="Rivas-Marin E."/>
            <person name="Kohn T."/>
            <person name="Peeters S.H."/>
            <person name="Heuer A."/>
            <person name="Rast P."/>
            <person name="Oberbeckmann S."/>
            <person name="Bunk B."/>
            <person name="Jeske O."/>
            <person name="Meyerdierks A."/>
            <person name="Storesund J.E."/>
            <person name="Kallscheuer N."/>
            <person name="Luecker S."/>
            <person name="Lage O.M."/>
            <person name="Pohl T."/>
            <person name="Merkel B.J."/>
            <person name="Hornburger P."/>
            <person name="Mueller R.-W."/>
            <person name="Bruemmer F."/>
            <person name="Labrenz M."/>
            <person name="Spormann A.M."/>
            <person name="Op den Camp H."/>
            <person name="Overmann J."/>
            <person name="Amann R."/>
            <person name="Jetten M.S.M."/>
            <person name="Mascher T."/>
            <person name="Medema M.H."/>
            <person name="Devos D.P."/>
            <person name="Kaster A.-K."/>
            <person name="Ovreas L."/>
            <person name="Rohde M."/>
            <person name="Galperin M.Y."/>
            <person name="Jogler C."/>
        </authorList>
    </citation>
    <scope>NUCLEOTIDE SEQUENCE [LARGE SCALE GENOMIC DNA]</scope>
    <source>
        <strain evidence="16 17">V144</strain>
    </source>
</reference>
<keyword evidence="14 16" id="KW-0326">Glycosidase</keyword>
<dbReference type="InterPro" id="IPR004036">
    <property type="entry name" value="Endonuclease-III-like_CS2"/>
</dbReference>
<dbReference type="InterPro" id="IPR015797">
    <property type="entry name" value="NUDIX_hydrolase-like_dom_sf"/>
</dbReference>
<keyword evidence="12" id="KW-0411">Iron-sulfur</keyword>
<dbReference type="RefSeq" id="WP_144989365.1">
    <property type="nucleotide sequence ID" value="NZ_CP037920.1"/>
</dbReference>
<evidence type="ECO:0000256" key="9">
    <source>
        <dbReference type="ARBA" id="ARBA00022763"/>
    </source>
</evidence>
<dbReference type="PANTHER" id="PTHR42944">
    <property type="entry name" value="ADENINE DNA GLYCOSYLASE"/>
    <property type="match status" value="1"/>
</dbReference>
<dbReference type="GO" id="GO:0000701">
    <property type="term" value="F:purine-specific mismatch base pair DNA N-glycosylase activity"/>
    <property type="evidence" value="ECO:0007669"/>
    <property type="project" value="UniProtKB-EC"/>
</dbReference>
<evidence type="ECO:0000256" key="12">
    <source>
        <dbReference type="ARBA" id="ARBA00023014"/>
    </source>
</evidence>
<dbReference type="SUPFAM" id="SSF48150">
    <property type="entry name" value="DNA-glycosylase"/>
    <property type="match status" value="1"/>
</dbReference>
<dbReference type="InterPro" id="IPR023170">
    <property type="entry name" value="HhH_base_excis_C"/>
</dbReference>
<dbReference type="GO" id="GO:0006284">
    <property type="term" value="P:base-excision repair"/>
    <property type="evidence" value="ECO:0007669"/>
    <property type="project" value="InterPro"/>
</dbReference>
<keyword evidence="7" id="KW-0004">4Fe-4S</keyword>
<dbReference type="EC" id="3.2.2.31" evidence="5"/>
<evidence type="ECO:0000256" key="2">
    <source>
        <dbReference type="ARBA" id="ARBA00001966"/>
    </source>
</evidence>
<evidence type="ECO:0000259" key="15">
    <source>
        <dbReference type="SMART" id="SM00478"/>
    </source>
</evidence>
<dbReference type="InterPro" id="IPR044298">
    <property type="entry name" value="MIG/MutY"/>
</dbReference>
<keyword evidence="10 16" id="KW-0378">Hydrolase</keyword>
<dbReference type="PANTHER" id="PTHR42944:SF1">
    <property type="entry name" value="ADENINE DNA GLYCOSYLASE"/>
    <property type="match status" value="1"/>
</dbReference>
<name>A0A517W325_9PLAN</name>
<comment type="cofactor">
    <cofactor evidence="2">
        <name>[4Fe-4S] cluster</name>
        <dbReference type="ChEBI" id="CHEBI:49883"/>
    </cofactor>
</comment>
<dbReference type="GO" id="GO:0032357">
    <property type="term" value="F:oxidized purine DNA binding"/>
    <property type="evidence" value="ECO:0007669"/>
    <property type="project" value="TreeGrafter"/>
</dbReference>
<dbReference type="SMART" id="SM00478">
    <property type="entry name" value="ENDO3c"/>
    <property type="match status" value="1"/>
</dbReference>
<dbReference type="GO" id="GO:0046872">
    <property type="term" value="F:metal ion binding"/>
    <property type="evidence" value="ECO:0007669"/>
    <property type="project" value="UniProtKB-KW"/>
</dbReference>
<dbReference type="InterPro" id="IPR011257">
    <property type="entry name" value="DNA_glycosylase"/>
</dbReference>
<dbReference type="InterPro" id="IPR004035">
    <property type="entry name" value="Endouclease-III_FeS-bd_BS"/>
</dbReference>
<dbReference type="InterPro" id="IPR003651">
    <property type="entry name" value="Endonuclease3_FeS-loop_motif"/>
</dbReference>
<evidence type="ECO:0000256" key="3">
    <source>
        <dbReference type="ARBA" id="ARBA00002933"/>
    </source>
</evidence>
<evidence type="ECO:0000256" key="4">
    <source>
        <dbReference type="ARBA" id="ARBA00008343"/>
    </source>
</evidence>
<dbReference type="NCBIfam" id="TIGR01084">
    <property type="entry name" value="mutY"/>
    <property type="match status" value="1"/>
</dbReference>
<dbReference type="PROSITE" id="PS01155">
    <property type="entry name" value="ENDONUCLEASE_III_2"/>
    <property type="match status" value="1"/>
</dbReference>
<dbReference type="SUPFAM" id="SSF55811">
    <property type="entry name" value="Nudix"/>
    <property type="match status" value="1"/>
</dbReference>
<dbReference type="GO" id="GO:0051539">
    <property type="term" value="F:4 iron, 4 sulfur cluster binding"/>
    <property type="evidence" value="ECO:0007669"/>
    <property type="project" value="UniProtKB-KW"/>
</dbReference>
<keyword evidence="13" id="KW-0234">DNA repair</keyword>
<dbReference type="Proteomes" id="UP000318704">
    <property type="component" value="Chromosome"/>
</dbReference>
<dbReference type="Pfam" id="PF00730">
    <property type="entry name" value="HhH-GPD"/>
    <property type="match status" value="1"/>
</dbReference>
<accession>A0A517W325</accession>
<dbReference type="Pfam" id="PF14815">
    <property type="entry name" value="NUDIX_4"/>
    <property type="match status" value="1"/>
</dbReference>
<dbReference type="InterPro" id="IPR029119">
    <property type="entry name" value="MutY_C"/>
</dbReference>
<dbReference type="SMART" id="SM00525">
    <property type="entry name" value="FES"/>
    <property type="match status" value="1"/>
</dbReference>
<dbReference type="FunFam" id="1.10.340.30:FF:000002">
    <property type="entry name" value="Adenine DNA glycosylase"/>
    <property type="match status" value="1"/>
</dbReference>
<keyword evidence="11" id="KW-0408">Iron</keyword>
<dbReference type="InterPro" id="IPR005760">
    <property type="entry name" value="A/G_AdeGlyc_MutY"/>
</dbReference>
<sequence>MSELSPIFDPKLRQRFRRQLLSWYNTHQRDLPWREINDPYTVWISEIMLQQTVVAAVIPYFEKFMTRFPDVQTLANAEESEVLQNWEGLGYYSRARNIHKSAKIIVQEYQGKFPTSLESLQKLPGIGRYTAGAICSFAYDQSAPIVEANTLRLYSRLIGLEEDPRSKSGQNQLWDFAELILPRKSPGIFNQALMDLGSLVCTPQNPACNQCPVSSACEAFLKDRQHKIPIPKVRPEITPLTDVSIAVFEGHKVMIRQRMSGERWAGLWDFPRFTLEDMNGLAHPALKKQKSNGQKMLFAEHNDERSGKDDFPTGLSVDVVPRLEEYLREHAGVKASLHQFVAEIRHSVTRYKIRLLCFVAIIESADASQVSSSRLQGEEQALYRWVTVSELEAYPLSVTGRKFAKLLAQEIPSFD</sequence>
<dbReference type="Gene3D" id="1.10.1670.10">
    <property type="entry name" value="Helix-hairpin-Helix base-excision DNA repair enzymes (C-terminal)"/>
    <property type="match status" value="1"/>
</dbReference>
<evidence type="ECO:0000256" key="11">
    <source>
        <dbReference type="ARBA" id="ARBA00023004"/>
    </source>
</evidence>
<dbReference type="KEGG" id="gaw:V144x_51650"/>
<gene>
    <name evidence="16" type="primary">yfhQ</name>
    <name evidence="16" type="ORF">V144x_51650</name>
</gene>
<comment type="function">
    <text evidence="3">Adenine glycosylase active on G-A mispairs. MutY also corrects error-prone DNA synthesis past GO lesions which are due to the oxidatively damaged form of guanine: 7,8-dihydro-8-oxoguanine (8-oxo-dGTP).</text>
</comment>
<dbReference type="GO" id="GO:0006298">
    <property type="term" value="P:mismatch repair"/>
    <property type="evidence" value="ECO:0007669"/>
    <property type="project" value="TreeGrafter"/>
</dbReference>
<dbReference type="InterPro" id="IPR000445">
    <property type="entry name" value="HhH_motif"/>
</dbReference>
<organism evidence="16 17">
    <name type="scientific">Gimesia aquarii</name>
    <dbReference type="NCBI Taxonomy" id="2527964"/>
    <lineage>
        <taxon>Bacteria</taxon>
        <taxon>Pseudomonadati</taxon>
        <taxon>Planctomycetota</taxon>
        <taxon>Planctomycetia</taxon>
        <taxon>Planctomycetales</taxon>
        <taxon>Planctomycetaceae</taxon>
        <taxon>Gimesia</taxon>
    </lineage>
</organism>
<dbReference type="GO" id="GO:0034039">
    <property type="term" value="F:8-oxo-7,8-dihydroguanine DNA N-glycosylase activity"/>
    <property type="evidence" value="ECO:0007669"/>
    <property type="project" value="TreeGrafter"/>
</dbReference>
<evidence type="ECO:0000256" key="14">
    <source>
        <dbReference type="ARBA" id="ARBA00023295"/>
    </source>
</evidence>
<dbReference type="Gene3D" id="3.90.79.10">
    <property type="entry name" value="Nucleoside Triphosphate Pyrophosphohydrolase"/>
    <property type="match status" value="1"/>
</dbReference>
<dbReference type="PROSITE" id="PS00764">
    <property type="entry name" value="ENDONUCLEASE_III_1"/>
    <property type="match status" value="1"/>
</dbReference>
<evidence type="ECO:0000313" key="17">
    <source>
        <dbReference type="Proteomes" id="UP000318704"/>
    </source>
</evidence>
<protein>
    <recommendedName>
        <fullName evidence="6">Adenine DNA glycosylase</fullName>
        <ecNumber evidence="5">3.2.2.31</ecNumber>
    </recommendedName>
</protein>
<feature type="domain" description="HhH-GPD" evidence="15">
    <location>
        <begin position="48"/>
        <end position="199"/>
    </location>
</feature>
<dbReference type="CDD" id="cd00056">
    <property type="entry name" value="ENDO3c"/>
    <property type="match status" value="1"/>
</dbReference>
<evidence type="ECO:0000256" key="7">
    <source>
        <dbReference type="ARBA" id="ARBA00022485"/>
    </source>
</evidence>
<dbReference type="EMBL" id="CP037920">
    <property type="protein sequence ID" value="QDT99653.1"/>
    <property type="molecule type" value="Genomic_DNA"/>
</dbReference>
<keyword evidence="8" id="KW-0479">Metal-binding</keyword>
<proteinExistence type="inferred from homology"/>
<comment type="similarity">
    <text evidence="4">Belongs to the Nth/MutY family.</text>
</comment>
<dbReference type="AlphaFoldDB" id="A0A517W325"/>
<dbReference type="InterPro" id="IPR003265">
    <property type="entry name" value="HhH-GPD_domain"/>
</dbReference>
<dbReference type="Pfam" id="PF00633">
    <property type="entry name" value="HHH"/>
    <property type="match status" value="1"/>
</dbReference>
<evidence type="ECO:0000256" key="10">
    <source>
        <dbReference type="ARBA" id="ARBA00022801"/>
    </source>
</evidence>
<evidence type="ECO:0000256" key="5">
    <source>
        <dbReference type="ARBA" id="ARBA00012045"/>
    </source>
</evidence>
<dbReference type="GO" id="GO:0035485">
    <property type="term" value="F:adenine/guanine mispair binding"/>
    <property type="evidence" value="ECO:0007669"/>
    <property type="project" value="TreeGrafter"/>
</dbReference>
<evidence type="ECO:0000256" key="13">
    <source>
        <dbReference type="ARBA" id="ARBA00023204"/>
    </source>
</evidence>
<comment type="catalytic activity">
    <reaction evidence="1">
        <text>Hydrolyzes free adenine bases from 7,8-dihydro-8-oxoguanine:adenine mismatched double-stranded DNA, leaving an apurinic site.</text>
        <dbReference type="EC" id="3.2.2.31"/>
    </reaction>
</comment>